<dbReference type="SUPFAM" id="SSF160755">
    <property type="entry name" value="YugN-like"/>
    <property type="match status" value="1"/>
</dbReference>
<name>A0A1C0YW70_9BACL</name>
<accession>A0A1C0YW70</accession>
<keyword evidence="2" id="KW-1185">Reference proteome</keyword>
<gene>
    <name evidence="1" type="ORF">A6K76_08610</name>
</gene>
<dbReference type="Pfam" id="PF08868">
    <property type="entry name" value="YugN"/>
    <property type="match status" value="1"/>
</dbReference>
<dbReference type="AlphaFoldDB" id="A0A1C0YW70"/>
<evidence type="ECO:0000313" key="2">
    <source>
        <dbReference type="Proteomes" id="UP000093482"/>
    </source>
</evidence>
<proteinExistence type="predicted"/>
<dbReference type="EMBL" id="MATO01000028">
    <property type="protein sequence ID" value="OCS91401.1"/>
    <property type="molecule type" value="Genomic_DNA"/>
</dbReference>
<evidence type="ECO:0008006" key="3">
    <source>
        <dbReference type="Google" id="ProtNLM"/>
    </source>
</evidence>
<evidence type="ECO:0000313" key="1">
    <source>
        <dbReference type="EMBL" id="OCS91401.1"/>
    </source>
</evidence>
<dbReference type="Gene3D" id="3.30.310.100">
    <property type="entry name" value="YugN-like"/>
    <property type="match status" value="1"/>
</dbReference>
<dbReference type="InterPro" id="IPR014967">
    <property type="entry name" value="Uncharacterised_YugN-like"/>
</dbReference>
<organism evidence="1 2">
    <name type="scientific">Caryophanon latum</name>
    <dbReference type="NCBI Taxonomy" id="33977"/>
    <lineage>
        <taxon>Bacteria</taxon>
        <taxon>Bacillati</taxon>
        <taxon>Bacillota</taxon>
        <taxon>Bacilli</taxon>
        <taxon>Bacillales</taxon>
        <taxon>Caryophanaceae</taxon>
        <taxon>Caryophanon</taxon>
    </lineage>
</organism>
<sequence length="130" mass="15036">MYLNHHQLDGVIAEQELLEKVMAQQGLECTGAWDYDRKTFDRRFDLQEGCYYLRVFTYAIEGDVGAHNAVLKIVKPALGKYYYPHGVEYTDEVFPSHLVEACERILQNVEQALKEHGRAVTFPHETEETV</sequence>
<dbReference type="Proteomes" id="UP000093482">
    <property type="component" value="Unassembled WGS sequence"/>
</dbReference>
<dbReference type="InterPro" id="IPR036491">
    <property type="entry name" value="YugN-like_sf"/>
</dbReference>
<protein>
    <recommendedName>
        <fullName evidence="3">YugN-like family protein</fullName>
    </recommendedName>
</protein>
<dbReference type="RefSeq" id="WP_066463223.1">
    <property type="nucleotide sequence ID" value="NZ_MATO01000028.1"/>
</dbReference>
<comment type="caution">
    <text evidence="1">The sequence shown here is derived from an EMBL/GenBank/DDBJ whole genome shotgun (WGS) entry which is preliminary data.</text>
</comment>
<dbReference type="OrthoDB" id="2679642at2"/>
<reference evidence="1 2" key="1">
    <citation type="submission" date="2016-07" db="EMBL/GenBank/DDBJ databases">
        <title>Caryophanon latum genome sequencing.</title>
        <authorList>
            <person name="Verma A."/>
            <person name="Pal Y."/>
            <person name="Krishnamurthi S."/>
        </authorList>
    </citation>
    <scope>NUCLEOTIDE SEQUENCE [LARGE SCALE GENOMIC DNA]</scope>
    <source>
        <strain evidence="1 2">DSM 14151</strain>
    </source>
</reference>